<evidence type="ECO:0000313" key="3">
    <source>
        <dbReference type="Proteomes" id="UP000008867"/>
    </source>
</evidence>
<keyword evidence="1" id="KW-0732">Signal</keyword>
<organism evidence="2 3">
    <name type="scientific">Sporisorium reilianum (strain SRZ2)</name>
    <name type="common">Maize head smut fungus</name>
    <dbReference type="NCBI Taxonomy" id="999809"/>
    <lineage>
        <taxon>Eukaryota</taxon>
        <taxon>Fungi</taxon>
        <taxon>Dikarya</taxon>
        <taxon>Basidiomycota</taxon>
        <taxon>Ustilaginomycotina</taxon>
        <taxon>Ustilaginomycetes</taxon>
        <taxon>Ustilaginales</taxon>
        <taxon>Ustilaginaceae</taxon>
        <taxon>Sporisorium</taxon>
    </lineage>
</organism>
<dbReference type="EMBL" id="FQ311470">
    <property type="protein sequence ID" value="CBQ72664.1"/>
    <property type="molecule type" value="Genomic_DNA"/>
</dbReference>
<name>E6ZZI4_SPORE</name>
<accession>E6ZZI4</accession>
<keyword evidence="3" id="KW-1185">Reference proteome</keyword>
<evidence type="ECO:0000313" key="2">
    <source>
        <dbReference type="EMBL" id="CBQ72664.1"/>
    </source>
</evidence>
<feature type="signal peptide" evidence="1">
    <location>
        <begin position="1"/>
        <end position="22"/>
    </location>
</feature>
<gene>
    <name evidence="2" type="ORF">sr13343</name>
</gene>
<evidence type="ECO:0000256" key="1">
    <source>
        <dbReference type="SAM" id="SignalP"/>
    </source>
</evidence>
<reference evidence="2 3" key="1">
    <citation type="journal article" date="2010" name="Science">
        <title>Pathogenicity determinants in smut fungi revealed by genome comparison.</title>
        <authorList>
            <person name="Schirawski J."/>
            <person name="Mannhaupt G."/>
            <person name="Muench K."/>
            <person name="Brefort T."/>
            <person name="Schipper K."/>
            <person name="Doehlemann G."/>
            <person name="Di Stasio M."/>
            <person name="Roessel N."/>
            <person name="Mendoza-Mendoza A."/>
            <person name="Pester D."/>
            <person name="Mueller O."/>
            <person name="Winterberg B."/>
            <person name="Meyer E."/>
            <person name="Ghareeb H."/>
            <person name="Wollenberg T."/>
            <person name="Muensterkoetter M."/>
            <person name="Wong P."/>
            <person name="Walter M."/>
            <person name="Stukenbrock E."/>
            <person name="Gueldener U."/>
            <person name="Kahmann R."/>
        </authorList>
    </citation>
    <scope>NUCLEOTIDE SEQUENCE [LARGE SCALE GENOMIC DNA]</scope>
    <source>
        <strain evidence="3">SRZ2</strain>
    </source>
</reference>
<dbReference type="AlphaFoldDB" id="E6ZZI4"/>
<dbReference type="Proteomes" id="UP000008867">
    <property type="component" value="Chromosome 5"/>
</dbReference>
<sequence>MLWPLHPVALIGLFSLFLVVVAPPSSEPKLSTKEKEIYKEWIEDYQSRYPPNADQFKRGNSLSHMRVTHPNMEAQALVYAQSEYKGPFVFHHRSGKPVSYALTRVPGDEEPGTRWNLRQNGEIPLDGIFFWRFDQTGPKLLRFEAVTAGAHTPEAMSMQALIGRYGFHLL</sequence>
<dbReference type="VEuPathDB" id="FungiDB:sr13343"/>
<feature type="chain" id="PRO_5003215203" evidence="1">
    <location>
        <begin position="23"/>
        <end position="170"/>
    </location>
</feature>
<protein>
    <submittedName>
        <fullName evidence="2">Conserved hypothetical Ustilaginaceae-specific protein</fullName>
    </submittedName>
</protein>
<proteinExistence type="predicted"/>
<dbReference type="HOGENOM" id="CLU_131678_0_0_1"/>